<keyword evidence="1" id="KW-0032">Aminotransferase</keyword>
<dbReference type="RefSeq" id="WP_108910861.1">
    <property type="nucleotide sequence ID" value="NZ_CP021886.1"/>
</dbReference>
<name>A0A2U8FCZ0_9HELI</name>
<dbReference type="EMBL" id="CP021886">
    <property type="protein sequence ID" value="AWI34006.1"/>
    <property type="molecule type" value="Genomic_DNA"/>
</dbReference>
<reference evidence="1 2" key="1">
    <citation type="submission" date="2017-06" db="EMBL/GenBank/DDBJ databases">
        <title>Complete genome of Helicobacter apodemus.</title>
        <authorList>
            <person name="Cho S."/>
        </authorList>
    </citation>
    <scope>NUCLEOTIDE SEQUENCE [LARGE SCALE GENOMIC DNA]</scope>
    <source>
        <strain evidence="2">SNUVETPUB-15-01</strain>
    </source>
</reference>
<organism evidence="1 2">
    <name type="scientific">Helicobacter apodemus</name>
    <dbReference type="NCBI Taxonomy" id="135569"/>
    <lineage>
        <taxon>Bacteria</taxon>
        <taxon>Pseudomonadati</taxon>
        <taxon>Campylobacterota</taxon>
        <taxon>Epsilonproteobacteria</taxon>
        <taxon>Campylobacterales</taxon>
        <taxon>Helicobacteraceae</taxon>
        <taxon>Helicobacter</taxon>
    </lineage>
</organism>
<dbReference type="GO" id="GO:0008483">
    <property type="term" value="F:transaminase activity"/>
    <property type="evidence" value="ECO:0007669"/>
    <property type="project" value="UniProtKB-KW"/>
</dbReference>
<gene>
    <name evidence="1" type="ORF">CDV25_03890</name>
</gene>
<protein>
    <submittedName>
        <fullName evidence="1">Aspartate/tyrosine/aromatic aminotransferase</fullName>
    </submittedName>
</protein>
<keyword evidence="1" id="KW-0808">Transferase</keyword>
<dbReference type="KEGG" id="had:CDV25_03890"/>
<dbReference type="OrthoDB" id="2583792at2"/>
<sequence>MIDYSGIGCSIDFIKSQGGICVLDTQQDSSMDFGLHDSIYQEVFSFVNGYEFFEAINAKEEITQKVILITGGIDQILLHSHQKFIDRFLDSGGILLSFAPNFIDWLPGNSLYIASEIPIKDRKILTCEHPITKGVKDYDITYRRGVCGFFSRGYFKPPLGAEVFLKDNANECVGYIDFYSTKGVILSTAGADLFGYGLFEQSTAKRLGLNLLLWIERVLKERG</sequence>
<dbReference type="Proteomes" id="UP000244890">
    <property type="component" value="Chromosome"/>
</dbReference>
<evidence type="ECO:0000313" key="1">
    <source>
        <dbReference type="EMBL" id="AWI34006.1"/>
    </source>
</evidence>
<dbReference type="AlphaFoldDB" id="A0A2U8FCZ0"/>
<evidence type="ECO:0000313" key="2">
    <source>
        <dbReference type="Proteomes" id="UP000244890"/>
    </source>
</evidence>
<proteinExistence type="predicted"/>
<accession>A0A2U8FCZ0</accession>